<evidence type="ECO:0000256" key="1">
    <source>
        <dbReference type="ARBA" id="ARBA00022723"/>
    </source>
</evidence>
<accession>A0ABU1A9I8</accession>
<sequence length="258" mass="27915">METNELQQLNQAVQAIMRQSRAQVLAQMGKQLTVSEKTSRKDLVTNVDKSNEHFLVHELRQLDPNAKILGEEGLGDTVTSMAGHVWIIDPIDGTMNFVHQRDHFAMMIGYYVDGTPTLGYIYDVMGDRLFAGGPKLGVTVNEQPLAAPADLPLTEGLFGASGPLLIHDRFQMQAIAHASLGPRIIGSAGIQISQVLAGELVGYLSYLRPWDFAAGRVLAETLGLVVSQVDGKPVNMLSSGAVLIATKSAQRAILTIVR</sequence>
<dbReference type="Pfam" id="PF00459">
    <property type="entry name" value="Inositol_P"/>
    <property type="match status" value="1"/>
</dbReference>
<keyword evidence="1" id="KW-0479">Metal-binding</keyword>
<dbReference type="InterPro" id="IPR000760">
    <property type="entry name" value="Inositol_monophosphatase-like"/>
</dbReference>
<keyword evidence="5" id="KW-1185">Reference proteome</keyword>
<protein>
    <submittedName>
        <fullName evidence="4">Inositol monophosphatase family protein</fullName>
    </submittedName>
</protein>
<evidence type="ECO:0000256" key="2">
    <source>
        <dbReference type="ARBA" id="ARBA00022801"/>
    </source>
</evidence>
<evidence type="ECO:0000313" key="5">
    <source>
        <dbReference type="Proteomes" id="UP001227831"/>
    </source>
</evidence>
<dbReference type="SUPFAM" id="SSF56655">
    <property type="entry name" value="Carbohydrate phosphatase"/>
    <property type="match status" value="1"/>
</dbReference>
<dbReference type="InterPro" id="IPR020583">
    <property type="entry name" value="Inositol_monoP_metal-BS"/>
</dbReference>
<gene>
    <name evidence="4" type="ORF">RA086_08080</name>
</gene>
<keyword evidence="3" id="KW-0460">Magnesium</keyword>
<dbReference type="PROSITE" id="PS00629">
    <property type="entry name" value="IMP_1"/>
    <property type="match status" value="1"/>
</dbReference>
<evidence type="ECO:0000313" key="4">
    <source>
        <dbReference type="EMBL" id="MDQ7937587.1"/>
    </source>
</evidence>
<reference evidence="4 5" key="1">
    <citation type="journal article" date="2023" name="Int. J. Syst. Evol. Microbiol.">
        <title>Lactiplantibacillus brownii sp. nov., a novel psychrotolerant species isolated from sauerkraut.</title>
        <authorList>
            <person name="Heng Y.C."/>
            <person name="Silvaraju S."/>
            <person name="Lee J.K.Y."/>
            <person name="Kittelmann S."/>
        </authorList>
    </citation>
    <scope>NUCLEOTIDE SEQUENCE [LARGE SCALE GENOMIC DNA]</scope>
    <source>
        <strain evidence="4 5">WILCCON 0030</strain>
    </source>
</reference>
<dbReference type="CDD" id="cd01637">
    <property type="entry name" value="IMPase_like"/>
    <property type="match status" value="1"/>
</dbReference>
<dbReference type="PANTHER" id="PTHR20854:SF4">
    <property type="entry name" value="INOSITOL-1-MONOPHOSPHATASE-RELATED"/>
    <property type="match status" value="1"/>
</dbReference>
<dbReference type="Proteomes" id="UP001227831">
    <property type="component" value="Unassembled WGS sequence"/>
</dbReference>
<evidence type="ECO:0000256" key="3">
    <source>
        <dbReference type="ARBA" id="ARBA00022842"/>
    </source>
</evidence>
<dbReference type="Gene3D" id="3.40.190.80">
    <property type="match status" value="1"/>
</dbReference>
<dbReference type="EMBL" id="JAVCWF010000001">
    <property type="protein sequence ID" value="MDQ7937587.1"/>
    <property type="molecule type" value="Genomic_DNA"/>
</dbReference>
<name>A0ABU1A9I8_9LACO</name>
<comment type="caution">
    <text evidence="4">The sequence shown here is derived from an EMBL/GenBank/DDBJ whole genome shotgun (WGS) entry which is preliminary data.</text>
</comment>
<proteinExistence type="predicted"/>
<dbReference type="Gene3D" id="3.30.540.10">
    <property type="entry name" value="Fructose-1,6-Bisphosphatase, subunit A, domain 1"/>
    <property type="match status" value="1"/>
</dbReference>
<keyword evidence="2" id="KW-0378">Hydrolase</keyword>
<dbReference type="RefSeq" id="WP_308703325.1">
    <property type="nucleotide sequence ID" value="NZ_AP027463.1"/>
</dbReference>
<dbReference type="PRINTS" id="PR00377">
    <property type="entry name" value="IMPHPHTASES"/>
</dbReference>
<organism evidence="4 5">
    <name type="scientific">Lactiplantibacillus brownii</name>
    <dbReference type="NCBI Taxonomy" id="3069269"/>
    <lineage>
        <taxon>Bacteria</taxon>
        <taxon>Bacillati</taxon>
        <taxon>Bacillota</taxon>
        <taxon>Bacilli</taxon>
        <taxon>Lactobacillales</taxon>
        <taxon>Lactobacillaceae</taxon>
        <taxon>Lactiplantibacillus</taxon>
    </lineage>
</organism>
<dbReference type="PANTHER" id="PTHR20854">
    <property type="entry name" value="INOSITOL MONOPHOSPHATASE"/>
    <property type="match status" value="1"/>
</dbReference>